<keyword evidence="5" id="KW-1185">Reference proteome</keyword>
<dbReference type="AlphaFoldDB" id="A0A9Q9IJA5"/>
<dbReference type="Gene3D" id="2.60.120.260">
    <property type="entry name" value="Galactose-binding domain-like"/>
    <property type="match status" value="1"/>
</dbReference>
<dbReference type="SUPFAM" id="SSF56235">
    <property type="entry name" value="N-terminal nucleophile aminohydrolases (Ntn hydrolases)"/>
    <property type="match status" value="1"/>
</dbReference>
<dbReference type="RefSeq" id="WP_033361226.1">
    <property type="nucleotide sequence ID" value="NZ_CP073767.1"/>
</dbReference>
<evidence type="ECO:0000313" key="4">
    <source>
        <dbReference type="EMBL" id="UWZ56661.1"/>
    </source>
</evidence>
<dbReference type="InterPro" id="IPR008979">
    <property type="entry name" value="Galactose-bd-like_sf"/>
</dbReference>
<evidence type="ECO:0000259" key="3">
    <source>
        <dbReference type="PROSITE" id="PS50022"/>
    </source>
</evidence>
<dbReference type="PANTHER" id="PTHR34218:SF4">
    <property type="entry name" value="ACYL-HOMOSERINE LACTONE ACYLASE QUIP"/>
    <property type="match status" value="1"/>
</dbReference>
<feature type="chain" id="PRO_5040442665" evidence="2">
    <location>
        <begin position="30"/>
        <end position="1048"/>
    </location>
</feature>
<proteinExistence type="inferred from homology"/>
<feature type="domain" description="F5/8 type C" evidence="3">
    <location>
        <begin position="906"/>
        <end position="1048"/>
    </location>
</feature>
<dbReference type="InterPro" id="IPR023343">
    <property type="entry name" value="Penicillin_amidase_dom1"/>
</dbReference>
<comment type="similarity">
    <text evidence="1">Belongs to the peptidase S45 family.</text>
</comment>
<gene>
    <name evidence="4" type="ORF">Daura_11080</name>
</gene>
<sequence>MSLSLLKRAATVLVLVAGALVATPVQSSAAVLLPTDYCLDECDDIVPPGQNGNATLADILAHQALGFRPPHSSDQLAKYAGLVSAYTGLTGEQIDRFYNSASFGVPAGQVERTYSPRGDVTIVRDKSAGVPHVTGTTRAGTMFGAGYAGAEDRLFVMDLLRRVGRGQLTPFAGGSPGNRELEQSIWRNAPYTEADLQTQVEQLRTKGPRGAQLYTDVQDYIAGVNAYIAACMAGRNCPGEYVLTGHLDAVTNAGGPEPFRMTDLIAIAGVVGGLFGGGGGGEVESALVRVTARARYGTAEGDRLWAAFRSQNDPEAVLTLHNGQSFPYGAADPDAPGVALPDAGSVTAQPVVFDPTGSSTSGVQVGPAARGVGANRQGMSNAVVVDAAHSATGHPIAVFGPQTGYFSPQLLMLQELQGPGISAHGVAFAGLNLYVLLGRGQDYAWSATSAEQDITDTYSVPLCNVDGSAPTTQSQAYLYHGTCTPMEALTRTNAWTPTLADSTPAGSYRLTTYRTKYGLVAWRGRVGGVPVAFTRLRSTYRHEADSAIGFQAFNDPAAMGSPAAFVASASEVGYAFNWFYVNATDTAYYNSGANPVRRAGANPNLPTRAEAAYEWQNWNADTNTADYVPVAQHPQSAGQDYFVSWNNKQAAGYSAADGNFSFGAVHRADLLDRRIRAALAGGAKVDRAAVVRLVEDAAVTDLRAESLLPELLRILGTGDPNAAKLAAWQAAGARRVETSPGSHVYQHADAIRLFDAWWPGLVAAAFRPGLGDDVYAALTGALQIDESPSGHTGAAAGGGSLNQSQAHKGSAFQYGWWGYLDKDLRAVLGDPVSGGLGRTYCGGGDLAACRQVLASTLAAAAAEPAATTYPGDASCGAGDQWCADSIVQSPLGGITHDKISWQNRPTYQQVVSFPAKRGDDLTNLALGRRATGNGTFIGFSAGAAVDGDPTTRWASWWSDDQSLSVDLGSARTLRRVILRWEAAYGARYRIEVSADGTTWTAVSTVEAGNGGTDSVTFAPVTGRYVRMAGVARATGYGYSLWELEVYSR</sequence>
<dbReference type="SUPFAM" id="SSF49785">
    <property type="entry name" value="Galactose-binding domain-like"/>
    <property type="match status" value="1"/>
</dbReference>
<dbReference type="Pfam" id="PF22633">
    <property type="entry name" value="F5_F8_type_C_2"/>
    <property type="match status" value="1"/>
</dbReference>
<evidence type="ECO:0000313" key="5">
    <source>
        <dbReference type="Proteomes" id="UP001058003"/>
    </source>
</evidence>
<reference evidence="4" key="1">
    <citation type="submission" date="2021-04" db="EMBL/GenBank/DDBJ databases">
        <title>Dactylosporangium aurantiacum NRRL B-8018 full assembly.</title>
        <authorList>
            <person name="Hartkoorn R.C."/>
            <person name="Beaudoing E."/>
            <person name="Hot D."/>
        </authorList>
    </citation>
    <scope>NUCLEOTIDE SEQUENCE</scope>
    <source>
        <strain evidence="4">NRRL B-8018</strain>
    </source>
</reference>
<dbReference type="InterPro" id="IPR000421">
    <property type="entry name" value="FA58C"/>
</dbReference>
<name>A0A9Q9IJA5_9ACTN</name>
<accession>A0A9Q9IJA5</accession>
<dbReference type="Pfam" id="PF01804">
    <property type="entry name" value="Penicil_amidase"/>
    <property type="match status" value="1"/>
</dbReference>
<dbReference type="KEGG" id="daur:Daura_11080"/>
<dbReference type="EMBL" id="CP073767">
    <property type="protein sequence ID" value="UWZ56661.1"/>
    <property type="molecule type" value="Genomic_DNA"/>
</dbReference>
<dbReference type="Proteomes" id="UP001058003">
    <property type="component" value="Chromosome"/>
</dbReference>
<evidence type="ECO:0000256" key="1">
    <source>
        <dbReference type="ARBA" id="ARBA00006586"/>
    </source>
</evidence>
<dbReference type="OrthoDB" id="5240333at2"/>
<protein>
    <submittedName>
        <fullName evidence="4">Penicillin acylase family protein</fullName>
    </submittedName>
</protein>
<dbReference type="InterPro" id="IPR002692">
    <property type="entry name" value="S45"/>
</dbReference>
<dbReference type="Gene3D" id="1.10.439.10">
    <property type="entry name" value="Penicillin Amidohydrolase, domain 1"/>
    <property type="match status" value="1"/>
</dbReference>
<organism evidence="4 5">
    <name type="scientific">Dactylosporangium aurantiacum</name>
    <dbReference type="NCBI Taxonomy" id="35754"/>
    <lineage>
        <taxon>Bacteria</taxon>
        <taxon>Bacillati</taxon>
        <taxon>Actinomycetota</taxon>
        <taxon>Actinomycetes</taxon>
        <taxon>Micromonosporales</taxon>
        <taxon>Micromonosporaceae</taxon>
        <taxon>Dactylosporangium</taxon>
    </lineage>
</organism>
<dbReference type="PANTHER" id="PTHR34218">
    <property type="entry name" value="PEPTIDASE S45 PENICILLIN AMIDASE"/>
    <property type="match status" value="1"/>
</dbReference>
<dbReference type="Gene3D" id="3.60.20.10">
    <property type="entry name" value="Glutamine Phosphoribosylpyrophosphate, subunit 1, domain 1"/>
    <property type="match status" value="2"/>
</dbReference>
<feature type="signal peptide" evidence="2">
    <location>
        <begin position="1"/>
        <end position="29"/>
    </location>
</feature>
<keyword evidence="2" id="KW-0732">Signal</keyword>
<dbReference type="PROSITE" id="PS50022">
    <property type="entry name" value="FA58C_3"/>
    <property type="match status" value="1"/>
</dbReference>
<dbReference type="GO" id="GO:0017000">
    <property type="term" value="P:antibiotic biosynthetic process"/>
    <property type="evidence" value="ECO:0007669"/>
    <property type="project" value="InterPro"/>
</dbReference>
<dbReference type="GO" id="GO:0016811">
    <property type="term" value="F:hydrolase activity, acting on carbon-nitrogen (but not peptide) bonds, in linear amides"/>
    <property type="evidence" value="ECO:0007669"/>
    <property type="project" value="InterPro"/>
</dbReference>
<evidence type="ECO:0000256" key="2">
    <source>
        <dbReference type="SAM" id="SignalP"/>
    </source>
</evidence>
<dbReference type="InterPro" id="IPR029055">
    <property type="entry name" value="Ntn_hydrolases_N"/>
</dbReference>